<evidence type="ECO:0000256" key="6">
    <source>
        <dbReference type="SAM" id="Phobius"/>
    </source>
</evidence>
<evidence type="ECO:0000256" key="4">
    <source>
        <dbReference type="ARBA" id="ARBA00022989"/>
    </source>
</evidence>
<dbReference type="Pfam" id="PF00482">
    <property type="entry name" value="T2SSF"/>
    <property type="match status" value="1"/>
</dbReference>
<protein>
    <submittedName>
        <fullName evidence="8">Type II secretion system F family protein</fullName>
    </submittedName>
</protein>
<dbReference type="PANTHER" id="PTHR35007:SF1">
    <property type="entry name" value="PILUS ASSEMBLY PROTEIN"/>
    <property type="match status" value="1"/>
</dbReference>
<keyword evidence="5 6" id="KW-0472">Membrane</keyword>
<comment type="caution">
    <text evidence="8">The sequence shown here is derived from an EMBL/GenBank/DDBJ whole genome shotgun (WGS) entry which is preliminary data.</text>
</comment>
<dbReference type="EMBL" id="DVFT01000028">
    <property type="protein sequence ID" value="HIQ95339.1"/>
    <property type="molecule type" value="Genomic_DNA"/>
</dbReference>
<keyword evidence="4 6" id="KW-1133">Transmembrane helix</keyword>
<dbReference type="AlphaFoldDB" id="A0A9D0ZT66"/>
<evidence type="ECO:0000313" key="8">
    <source>
        <dbReference type="EMBL" id="HIQ95339.1"/>
    </source>
</evidence>
<name>A0A9D0ZT66_9FIRM</name>
<evidence type="ECO:0000256" key="5">
    <source>
        <dbReference type="ARBA" id="ARBA00023136"/>
    </source>
</evidence>
<comment type="subcellular location">
    <subcellularLocation>
        <location evidence="1">Cell membrane</location>
        <topology evidence="1">Multi-pass membrane protein</topology>
    </subcellularLocation>
</comment>
<reference evidence="8" key="2">
    <citation type="journal article" date="2021" name="PeerJ">
        <title>Extensive microbial diversity within the chicken gut microbiome revealed by metagenomics and culture.</title>
        <authorList>
            <person name="Gilroy R."/>
            <person name="Ravi A."/>
            <person name="Getino M."/>
            <person name="Pursley I."/>
            <person name="Horton D.L."/>
            <person name="Alikhan N.F."/>
            <person name="Baker D."/>
            <person name="Gharbi K."/>
            <person name="Hall N."/>
            <person name="Watson M."/>
            <person name="Adriaenssens E.M."/>
            <person name="Foster-Nyarko E."/>
            <person name="Jarju S."/>
            <person name="Secka A."/>
            <person name="Antonio M."/>
            <person name="Oren A."/>
            <person name="Chaudhuri R.R."/>
            <person name="La Ragione R."/>
            <person name="Hildebrand F."/>
            <person name="Pallen M.J."/>
        </authorList>
    </citation>
    <scope>NUCLEOTIDE SEQUENCE</scope>
    <source>
        <strain evidence="8">ChiSjej3B21-11622</strain>
    </source>
</reference>
<organism evidence="8 9">
    <name type="scientific">Candidatus Limivivens merdigallinarum</name>
    <dbReference type="NCBI Taxonomy" id="2840859"/>
    <lineage>
        <taxon>Bacteria</taxon>
        <taxon>Bacillati</taxon>
        <taxon>Bacillota</taxon>
        <taxon>Clostridia</taxon>
        <taxon>Lachnospirales</taxon>
        <taxon>Lachnospiraceae</taxon>
        <taxon>Lachnospiraceae incertae sedis</taxon>
        <taxon>Candidatus Limivivens</taxon>
    </lineage>
</organism>
<keyword evidence="2" id="KW-1003">Cell membrane</keyword>
<feature type="transmembrane region" description="Helical" evidence="6">
    <location>
        <begin position="215"/>
        <end position="235"/>
    </location>
</feature>
<evidence type="ECO:0000256" key="3">
    <source>
        <dbReference type="ARBA" id="ARBA00022692"/>
    </source>
</evidence>
<evidence type="ECO:0000259" key="7">
    <source>
        <dbReference type="Pfam" id="PF00482"/>
    </source>
</evidence>
<evidence type="ECO:0000256" key="1">
    <source>
        <dbReference type="ARBA" id="ARBA00004651"/>
    </source>
</evidence>
<dbReference type="GO" id="GO:0005886">
    <property type="term" value="C:plasma membrane"/>
    <property type="evidence" value="ECO:0007669"/>
    <property type="project" value="UniProtKB-SubCell"/>
</dbReference>
<dbReference type="PANTHER" id="PTHR35007">
    <property type="entry name" value="INTEGRAL MEMBRANE PROTEIN-RELATED"/>
    <property type="match status" value="1"/>
</dbReference>
<dbReference type="Proteomes" id="UP000886886">
    <property type="component" value="Unassembled WGS sequence"/>
</dbReference>
<gene>
    <name evidence="8" type="ORF">IAB26_02140</name>
</gene>
<proteinExistence type="predicted"/>
<sequence>MRKDYHVYELNIREKAVYLVGYILAASLVSFLFYHSLFPAVIAIPFAGKFLKGQQKRLAEKQRKQFLAEFLTGIRAVSNALGAGYSIENAFEEAEKETRKVYGENSMIVREFSYLTSMLKVNRTLEYLLEELGQRSGLEDVESFAEVFAVARRSGGDLNLIIRSTVEHISQKEETRQEIETGLASRKMEQKVMSVIPMFILFYVGTASPELLEGMYGNVLGIAVMSGCLLVYGAAFRWGSRIVKIEV</sequence>
<keyword evidence="3 6" id="KW-0812">Transmembrane</keyword>
<dbReference type="InterPro" id="IPR018076">
    <property type="entry name" value="T2SS_GspF_dom"/>
</dbReference>
<evidence type="ECO:0000313" key="9">
    <source>
        <dbReference type="Proteomes" id="UP000886886"/>
    </source>
</evidence>
<evidence type="ECO:0000256" key="2">
    <source>
        <dbReference type="ARBA" id="ARBA00022475"/>
    </source>
</evidence>
<reference evidence="8" key="1">
    <citation type="submission" date="2020-10" db="EMBL/GenBank/DDBJ databases">
        <authorList>
            <person name="Gilroy R."/>
        </authorList>
    </citation>
    <scope>NUCLEOTIDE SEQUENCE</scope>
    <source>
        <strain evidence="8">ChiSjej3B21-11622</strain>
    </source>
</reference>
<feature type="transmembrane region" description="Helical" evidence="6">
    <location>
        <begin position="20"/>
        <end position="47"/>
    </location>
</feature>
<feature type="domain" description="Type II secretion system protein GspF" evidence="7">
    <location>
        <begin position="74"/>
        <end position="204"/>
    </location>
</feature>
<accession>A0A9D0ZT66</accession>